<dbReference type="CDD" id="cd19096">
    <property type="entry name" value="AKR_Fe-S_oxidoreductase"/>
    <property type="match status" value="1"/>
</dbReference>
<gene>
    <name evidence="2" type="ORF">E7Z75_05535</name>
</gene>
<dbReference type="InterPro" id="IPR017900">
    <property type="entry name" value="4Fe4S_Fe_S_CS"/>
</dbReference>
<feature type="domain" description="4Fe-4S ferredoxin-type" evidence="1">
    <location>
        <begin position="352"/>
        <end position="380"/>
    </location>
</feature>
<sequence>MVKRRVKKNGDEIFPLGIGAMRLPTKNNSIDREKAQEFILYAIEKGVNYIDTAYAYHGGESESFLGDILSLSGSDGVKYRDKVKLATKLPSWMVRSREDMDAFLNEQLIKLQADFIDYYYVHSVDWSTILRLKDLGLYEFLKSAREDGKIRNIGFSYHGSPHEFQTLIDDFPWDMVLVQYNYLDVNAQAGIRGIQYAYENDIAVFVMEPLKGGLLAGELPQEVSALFDEVDSSKSSVDWALSWLFNQKEITCVLSGMGSLDQMKENMAIAERVEIDSLSDDEIDVLDKAQGIFNSMMKINCTGCGYCLPCPKGVNIPDCFNVYNEKYLFNKKAFGALPHAMINYYMVVGGITNKQASAGLCNHCGRCKRLCPQSLDIPNELDRVKSEFELFGFNYQIRFVKNVAMPSINKISKVFDFFKHF</sequence>
<dbReference type="Proteomes" id="UP000732619">
    <property type="component" value="Unassembled WGS sequence"/>
</dbReference>
<dbReference type="GO" id="GO:0016491">
    <property type="term" value="F:oxidoreductase activity"/>
    <property type="evidence" value="ECO:0007669"/>
    <property type="project" value="UniProtKB-ARBA"/>
</dbReference>
<dbReference type="Gene3D" id="3.20.20.100">
    <property type="entry name" value="NADP-dependent oxidoreductase domain"/>
    <property type="match status" value="1"/>
</dbReference>
<name>A0A8T3VM33_METOL</name>
<comment type="caution">
    <text evidence="2">The sequence shown here is derived from an EMBL/GenBank/DDBJ whole genome shotgun (WGS) entry which is preliminary data.</text>
</comment>
<dbReference type="PANTHER" id="PTHR43312:SF2">
    <property type="entry name" value="OXIDOREDUCTASE"/>
    <property type="match status" value="1"/>
</dbReference>
<dbReference type="SUPFAM" id="SSF51430">
    <property type="entry name" value="NAD(P)-linked oxidoreductase"/>
    <property type="match status" value="1"/>
</dbReference>
<accession>A0A8T3VM33</accession>
<protein>
    <submittedName>
        <fullName evidence="2">Aldo/keto reductase</fullName>
    </submittedName>
</protein>
<dbReference type="AlphaFoldDB" id="A0A8T3VM33"/>
<evidence type="ECO:0000313" key="3">
    <source>
        <dbReference type="Proteomes" id="UP000732619"/>
    </source>
</evidence>
<dbReference type="PROSITE" id="PS00198">
    <property type="entry name" value="4FE4S_FER_1"/>
    <property type="match status" value="1"/>
</dbReference>
<evidence type="ECO:0000259" key="1">
    <source>
        <dbReference type="PROSITE" id="PS51379"/>
    </source>
</evidence>
<dbReference type="InterPro" id="IPR023210">
    <property type="entry name" value="NADP_OxRdtase_dom"/>
</dbReference>
<dbReference type="InterPro" id="IPR036812">
    <property type="entry name" value="NAD(P)_OxRdtase_dom_sf"/>
</dbReference>
<reference evidence="2" key="1">
    <citation type="submission" date="2019-04" db="EMBL/GenBank/DDBJ databases">
        <title>Evolution of Biomass-Degrading Anaerobic Consortia Revealed by Metagenomics.</title>
        <authorList>
            <person name="Peng X."/>
        </authorList>
    </citation>
    <scope>NUCLEOTIDE SEQUENCE</scope>
    <source>
        <strain evidence="2">SIG14</strain>
    </source>
</reference>
<dbReference type="Pfam" id="PF00248">
    <property type="entry name" value="Aldo_ket_red"/>
    <property type="match status" value="1"/>
</dbReference>
<evidence type="ECO:0000313" key="2">
    <source>
        <dbReference type="EMBL" id="MBE6512584.1"/>
    </source>
</evidence>
<dbReference type="EMBL" id="SUTG01000022">
    <property type="protein sequence ID" value="MBE6512584.1"/>
    <property type="molecule type" value="Genomic_DNA"/>
</dbReference>
<dbReference type="Pfam" id="PF13187">
    <property type="entry name" value="Fer4_9"/>
    <property type="match status" value="1"/>
</dbReference>
<organism evidence="2 3">
    <name type="scientific">Methanobrevibacter olleyae</name>
    <dbReference type="NCBI Taxonomy" id="294671"/>
    <lineage>
        <taxon>Archaea</taxon>
        <taxon>Methanobacteriati</taxon>
        <taxon>Methanobacteriota</taxon>
        <taxon>Methanomada group</taxon>
        <taxon>Methanobacteria</taxon>
        <taxon>Methanobacteriales</taxon>
        <taxon>Methanobacteriaceae</taxon>
        <taxon>Methanobrevibacter</taxon>
    </lineage>
</organism>
<dbReference type="SUPFAM" id="SSF46548">
    <property type="entry name" value="alpha-helical ferredoxin"/>
    <property type="match status" value="1"/>
</dbReference>
<dbReference type="InterPro" id="IPR017896">
    <property type="entry name" value="4Fe4S_Fe-S-bd"/>
</dbReference>
<proteinExistence type="predicted"/>
<dbReference type="InterPro" id="IPR053135">
    <property type="entry name" value="AKR2_Oxidoreductase"/>
</dbReference>
<dbReference type="PANTHER" id="PTHR43312">
    <property type="entry name" value="D-THREO-ALDOSE 1-DEHYDROGENASE"/>
    <property type="match status" value="1"/>
</dbReference>
<dbReference type="PROSITE" id="PS51379">
    <property type="entry name" value="4FE4S_FER_2"/>
    <property type="match status" value="1"/>
</dbReference>